<dbReference type="EMBL" id="JAYWLC010000006">
    <property type="protein sequence ID" value="MER5172029.1"/>
    <property type="molecule type" value="Genomic_DNA"/>
</dbReference>
<accession>A0ABV1SGK3</accession>
<dbReference type="PROSITE" id="PS51257">
    <property type="entry name" value="PROKAR_LIPOPROTEIN"/>
    <property type="match status" value="1"/>
</dbReference>
<dbReference type="Proteomes" id="UP001438953">
    <property type="component" value="Unassembled WGS sequence"/>
</dbReference>
<comment type="caution">
    <text evidence="1">The sequence shown here is derived from an EMBL/GenBank/DDBJ whole genome shotgun (WGS) entry which is preliminary data.</text>
</comment>
<evidence type="ECO:0000313" key="1">
    <source>
        <dbReference type="EMBL" id="MER5172029.1"/>
    </source>
</evidence>
<dbReference type="RefSeq" id="WP_350936674.1">
    <property type="nucleotide sequence ID" value="NZ_JAYWLC010000006.1"/>
</dbReference>
<gene>
    <name evidence="1" type="ORF">VSX56_09595</name>
</gene>
<evidence type="ECO:0000313" key="2">
    <source>
        <dbReference type="Proteomes" id="UP001438953"/>
    </source>
</evidence>
<reference evidence="1 2" key="1">
    <citation type="submission" date="2024-01" db="EMBL/GenBank/DDBJ databases">
        <authorList>
            <person name="Deng Y."/>
            <person name="Su J."/>
        </authorList>
    </citation>
    <scope>NUCLEOTIDE SEQUENCE [LARGE SCALE GENOMIC DNA]</scope>
    <source>
        <strain evidence="1 2">CPCC 100088</strain>
    </source>
</reference>
<name>A0ABV1SGK3_9RHOB</name>
<sequence>MKQKMREISLILGTGITAVACSQFMQHADQIFAQLGVSTADAAVPHIARPVSDGHLASALGTRPVLTMAPTRTPVSDLPLPEMPEDRIYSASFSGEGGLDQPAQARLQLAQATSCAAPVLKLEPSENGMISVEYTDACNGGVVASLTQPGLQFDVKLDAQGQWRGLVPAMLAQTCLTVASVGGVASAGVEQPEAEDWNRVVLSWARPVAMHLSARKGDTEGTPDGYVTRFSAVGDGQQAEVYSTRLALGETRLSVDAPVTGESCGQTLEGGIAWADRSKLHPVTAVNLMMPECDQQGGSVVMDLPDLSKAGQ</sequence>
<reference evidence="1 2" key="2">
    <citation type="submission" date="2024-06" db="EMBL/GenBank/DDBJ databases">
        <title>Thioclava kandeliae sp. nov. from a rhizosphere soil sample of Kandelia candel in a mangrove.</title>
        <authorList>
            <person name="Mu T."/>
        </authorList>
    </citation>
    <scope>NUCLEOTIDE SEQUENCE [LARGE SCALE GENOMIC DNA]</scope>
    <source>
        <strain evidence="1 2">CPCC 100088</strain>
    </source>
</reference>
<proteinExistence type="predicted"/>
<keyword evidence="2" id="KW-1185">Reference proteome</keyword>
<organism evidence="1 2">
    <name type="scientific">Thioclava kandeliae</name>
    <dbReference type="NCBI Taxonomy" id="3070818"/>
    <lineage>
        <taxon>Bacteria</taxon>
        <taxon>Pseudomonadati</taxon>
        <taxon>Pseudomonadota</taxon>
        <taxon>Alphaproteobacteria</taxon>
        <taxon>Rhodobacterales</taxon>
        <taxon>Paracoccaceae</taxon>
        <taxon>Thioclava</taxon>
    </lineage>
</organism>
<protein>
    <submittedName>
        <fullName evidence="1">Uncharacterized protein</fullName>
    </submittedName>
</protein>